<dbReference type="InParanoid" id="B9SA25"/>
<evidence type="ECO:0000313" key="2">
    <source>
        <dbReference type="Proteomes" id="UP000008311"/>
    </source>
</evidence>
<organism evidence="1 2">
    <name type="scientific">Ricinus communis</name>
    <name type="common">Castor bean</name>
    <dbReference type="NCBI Taxonomy" id="3988"/>
    <lineage>
        <taxon>Eukaryota</taxon>
        <taxon>Viridiplantae</taxon>
        <taxon>Streptophyta</taxon>
        <taxon>Embryophyta</taxon>
        <taxon>Tracheophyta</taxon>
        <taxon>Spermatophyta</taxon>
        <taxon>Magnoliopsida</taxon>
        <taxon>eudicotyledons</taxon>
        <taxon>Gunneridae</taxon>
        <taxon>Pentapetalae</taxon>
        <taxon>rosids</taxon>
        <taxon>fabids</taxon>
        <taxon>Malpighiales</taxon>
        <taxon>Euphorbiaceae</taxon>
        <taxon>Acalyphoideae</taxon>
        <taxon>Acalypheae</taxon>
        <taxon>Ricinus</taxon>
    </lineage>
</organism>
<dbReference type="Proteomes" id="UP000008311">
    <property type="component" value="Unassembled WGS sequence"/>
</dbReference>
<protein>
    <submittedName>
        <fullName evidence="1">Uncharacterized protein</fullName>
    </submittedName>
</protein>
<keyword evidence="2" id="KW-1185">Reference proteome</keyword>
<gene>
    <name evidence="1" type="ORF">RCOM_0183110</name>
</gene>
<accession>B9SA25</accession>
<name>B9SA25_RICCO</name>
<dbReference type="AlphaFoldDB" id="B9SA25"/>
<reference evidence="2" key="1">
    <citation type="journal article" date="2010" name="Nat. Biotechnol.">
        <title>Draft genome sequence of the oilseed species Ricinus communis.</title>
        <authorList>
            <person name="Chan A.P."/>
            <person name="Crabtree J."/>
            <person name="Zhao Q."/>
            <person name="Lorenzi H."/>
            <person name="Orvis J."/>
            <person name="Puiu D."/>
            <person name="Melake-Berhan A."/>
            <person name="Jones K.M."/>
            <person name="Redman J."/>
            <person name="Chen G."/>
            <person name="Cahoon E.B."/>
            <person name="Gedil M."/>
            <person name="Stanke M."/>
            <person name="Haas B.J."/>
            <person name="Wortman J.R."/>
            <person name="Fraser-Liggett C.M."/>
            <person name="Ravel J."/>
            <person name="Rabinowicz P.D."/>
        </authorList>
    </citation>
    <scope>NUCLEOTIDE SEQUENCE [LARGE SCALE GENOMIC DNA]</scope>
    <source>
        <strain evidence="2">cv. Hale</strain>
    </source>
</reference>
<sequence length="67" mass="7511">MEAKSLGDMLGYKVVSNLGKYVGIPLLHSRITKSTYQDILEKMDRRLLGSNGLNLSLLSRVTLLNQF</sequence>
<evidence type="ECO:0000313" key="1">
    <source>
        <dbReference type="EMBL" id="EEF39542.1"/>
    </source>
</evidence>
<proteinExistence type="predicted"/>
<dbReference type="EMBL" id="EQ973900">
    <property type="protein sequence ID" value="EEF39542.1"/>
    <property type="molecule type" value="Genomic_DNA"/>
</dbReference>